<reference evidence="2 3" key="1">
    <citation type="submission" date="2019-08" db="EMBL/GenBank/DDBJ databases">
        <authorList>
            <person name="Peeters C."/>
        </authorList>
    </citation>
    <scope>NUCLEOTIDE SEQUENCE [LARGE SCALE GENOMIC DNA]</scope>
    <source>
        <strain evidence="2 3">LMG 31114</strain>
    </source>
</reference>
<evidence type="ECO:0000256" key="1">
    <source>
        <dbReference type="SAM" id="Phobius"/>
    </source>
</evidence>
<organism evidence="2 3">
    <name type="scientific">Pandoraea pneumonica</name>
    <dbReference type="NCBI Taxonomy" id="2508299"/>
    <lineage>
        <taxon>Bacteria</taxon>
        <taxon>Pseudomonadati</taxon>
        <taxon>Pseudomonadota</taxon>
        <taxon>Betaproteobacteria</taxon>
        <taxon>Burkholderiales</taxon>
        <taxon>Burkholderiaceae</taxon>
        <taxon>Pandoraea</taxon>
    </lineage>
</organism>
<proteinExistence type="predicted"/>
<dbReference type="Proteomes" id="UP000366945">
    <property type="component" value="Unassembled WGS sequence"/>
</dbReference>
<name>A0A5E4RIX5_9BURK</name>
<dbReference type="AlphaFoldDB" id="A0A5E4RIX5"/>
<protein>
    <submittedName>
        <fullName evidence="2">Uncharacterized protein</fullName>
    </submittedName>
</protein>
<gene>
    <name evidence="2" type="ORF">PPN31114_00192</name>
</gene>
<feature type="transmembrane region" description="Helical" evidence="1">
    <location>
        <begin position="84"/>
        <end position="103"/>
    </location>
</feature>
<evidence type="ECO:0000313" key="3">
    <source>
        <dbReference type="Proteomes" id="UP000366945"/>
    </source>
</evidence>
<keyword evidence="3" id="KW-1185">Reference proteome</keyword>
<evidence type="ECO:0000313" key="2">
    <source>
        <dbReference type="EMBL" id="VVD62833.1"/>
    </source>
</evidence>
<keyword evidence="1" id="KW-0472">Membrane</keyword>
<dbReference type="EMBL" id="CABPSK010000001">
    <property type="protein sequence ID" value="VVD62833.1"/>
    <property type="molecule type" value="Genomic_DNA"/>
</dbReference>
<keyword evidence="1" id="KW-0812">Transmembrane</keyword>
<keyword evidence="1" id="KW-1133">Transmembrane helix</keyword>
<accession>A0A5E4RIX5</accession>
<feature type="transmembrane region" description="Helical" evidence="1">
    <location>
        <begin position="50"/>
        <end position="78"/>
    </location>
</feature>
<sequence>MFSVFASRETPRNPWGLALVSERLGRTICSALLSNQFLKFSRSWPIYKNIYGIGFLVMLRILLAAIAVFTGLVFAVRVVPHDEYLGAISLFLAGVLVASAIIIGPDLVRDYRWTLGTAVFTVIGIQSVLTETHGFDLERQTLQTEIAFVLAEQLTLPGNPWQLSQEDAQLARSTMNECMVQGARDLMQSTVASGKAIHFGPGATLGDAMIQALDGNTPEERCLSGFATLHRVRPLMFTNVIQGHQAWLERNGIFSGG</sequence>